<dbReference type="Pfam" id="PF00153">
    <property type="entry name" value="Mito_carr"/>
    <property type="match status" value="2"/>
</dbReference>
<dbReference type="OrthoDB" id="2382881at2759"/>
<keyword evidence="5" id="KW-0677">Repeat</keyword>
<accession>A0A0J8RQA2</accession>
<evidence type="ECO:0008006" key="14">
    <source>
        <dbReference type="Google" id="ProtNLM"/>
    </source>
</evidence>
<keyword evidence="7" id="KW-1133">Transmembrane helix</keyword>
<dbReference type="EMBL" id="DS016997">
    <property type="protein sequence ID" value="KMU87260.1"/>
    <property type="molecule type" value="Genomic_DNA"/>
</dbReference>
<comment type="subcellular location">
    <subcellularLocation>
        <location evidence="1">Mitochondrion membrane</location>
        <topology evidence="1">Multi-pass membrane protein</topology>
    </subcellularLocation>
</comment>
<dbReference type="STRING" id="396776.A0A0J8RQA2"/>
<feature type="repeat" description="Solcar" evidence="10">
    <location>
        <begin position="161"/>
        <end position="268"/>
    </location>
</feature>
<dbReference type="Gene3D" id="1.50.40.10">
    <property type="entry name" value="Mitochondrial carrier domain"/>
    <property type="match status" value="1"/>
</dbReference>
<evidence type="ECO:0000256" key="3">
    <source>
        <dbReference type="ARBA" id="ARBA00022448"/>
    </source>
</evidence>
<dbReference type="PANTHER" id="PTHR45624:SF9">
    <property type="entry name" value="CARRIER PROTEIN, PUTATIVE (AFU_ORTHOLOGUE AFUA_4G06390)-RELATED"/>
    <property type="match status" value="1"/>
</dbReference>
<name>A0A0J8RQA2_COCIT</name>
<keyword evidence="6" id="KW-0999">Mitochondrion inner membrane</keyword>
<dbReference type="AlphaFoldDB" id="A0A0J8RQA2"/>
<evidence type="ECO:0000256" key="10">
    <source>
        <dbReference type="PROSITE-ProRule" id="PRU00282"/>
    </source>
</evidence>
<evidence type="ECO:0000256" key="11">
    <source>
        <dbReference type="RuleBase" id="RU000488"/>
    </source>
</evidence>
<evidence type="ECO:0000256" key="8">
    <source>
        <dbReference type="ARBA" id="ARBA00023128"/>
    </source>
</evidence>
<dbReference type="PROSITE" id="PS50920">
    <property type="entry name" value="SOLCAR"/>
    <property type="match status" value="1"/>
</dbReference>
<proteinExistence type="inferred from homology"/>
<evidence type="ECO:0000256" key="6">
    <source>
        <dbReference type="ARBA" id="ARBA00022792"/>
    </source>
</evidence>
<keyword evidence="3 11" id="KW-0813">Transport</keyword>
<dbReference type="SUPFAM" id="SSF103506">
    <property type="entry name" value="Mitochondrial carrier"/>
    <property type="match status" value="1"/>
</dbReference>
<evidence type="ECO:0000256" key="7">
    <source>
        <dbReference type="ARBA" id="ARBA00022989"/>
    </source>
</evidence>
<organism evidence="12 13">
    <name type="scientific">Coccidioides immitis H538.4</name>
    <dbReference type="NCBI Taxonomy" id="396776"/>
    <lineage>
        <taxon>Eukaryota</taxon>
        <taxon>Fungi</taxon>
        <taxon>Dikarya</taxon>
        <taxon>Ascomycota</taxon>
        <taxon>Pezizomycotina</taxon>
        <taxon>Eurotiomycetes</taxon>
        <taxon>Eurotiomycetidae</taxon>
        <taxon>Onygenales</taxon>
        <taxon>Onygenaceae</taxon>
        <taxon>Coccidioides</taxon>
    </lineage>
</organism>
<evidence type="ECO:0000313" key="13">
    <source>
        <dbReference type="Proteomes" id="UP000054563"/>
    </source>
</evidence>
<dbReference type="InterPro" id="IPR023395">
    <property type="entry name" value="MCP_dom_sf"/>
</dbReference>
<sequence>MNFPRDNAGHVTKTISATARPAQPSAMASTLWWTDPTKRNRFLKEYRTQVASGASTIIATLISTPLENLKTRMQTAMDTVLATCGELKVFGDTLLCTQVRWSRLLIKIRRSATTRECHHCAGDQLYRLPESEAYGFGYYRASYWDVTFGYYNTPGSVPTLATLTTFTIGGMAAGLAAAPLACPFELAKNVVQTSVLMANRAQAQASAGKIPDKSPLRDVKRLTTSEAIKQIISRHGIRGLYTGVQLHALRDTIGTGMYFAIYETTKQLISTYQGDHGSPFGAPMVAGALCGVIPWICTYGLDTKKTRAQSILLGKSNEINEATVAAARSSTYRGMTVLLFRTSVQNMILLSTFEYIKMKINELPLYDEKPQA</sequence>
<keyword evidence="4 10" id="KW-0812">Transmembrane</keyword>
<gene>
    <name evidence="12" type="ORF">CIHG_04705</name>
</gene>
<keyword evidence="8" id="KW-0496">Mitochondrion</keyword>
<evidence type="ECO:0000256" key="9">
    <source>
        <dbReference type="ARBA" id="ARBA00023136"/>
    </source>
</evidence>
<evidence type="ECO:0000256" key="1">
    <source>
        <dbReference type="ARBA" id="ARBA00004225"/>
    </source>
</evidence>
<evidence type="ECO:0000256" key="2">
    <source>
        <dbReference type="ARBA" id="ARBA00006375"/>
    </source>
</evidence>
<evidence type="ECO:0000256" key="5">
    <source>
        <dbReference type="ARBA" id="ARBA00022737"/>
    </source>
</evidence>
<dbReference type="Proteomes" id="UP000054563">
    <property type="component" value="Unassembled WGS sequence"/>
</dbReference>
<dbReference type="InterPro" id="IPR018108">
    <property type="entry name" value="MCP_transmembrane"/>
</dbReference>
<protein>
    <recommendedName>
        <fullName evidence="14">Mitochondrial carrier protein</fullName>
    </recommendedName>
</protein>
<comment type="similarity">
    <text evidence="2 11">Belongs to the mitochondrial carrier (TC 2.A.29) family.</text>
</comment>
<dbReference type="GO" id="GO:0031966">
    <property type="term" value="C:mitochondrial membrane"/>
    <property type="evidence" value="ECO:0007669"/>
    <property type="project" value="UniProtKB-SubCell"/>
</dbReference>
<dbReference type="PANTHER" id="PTHR45624">
    <property type="entry name" value="MITOCHONDRIAL BASIC AMINO ACIDS TRANSPORTER-RELATED"/>
    <property type="match status" value="1"/>
</dbReference>
<dbReference type="VEuPathDB" id="FungiDB:CIHG_04705"/>
<evidence type="ECO:0000313" key="12">
    <source>
        <dbReference type="EMBL" id="KMU87260.1"/>
    </source>
</evidence>
<evidence type="ECO:0000256" key="4">
    <source>
        <dbReference type="ARBA" id="ARBA00022692"/>
    </source>
</evidence>
<dbReference type="InterPro" id="IPR050567">
    <property type="entry name" value="Mitochondrial_Carrier"/>
</dbReference>
<reference evidence="13" key="1">
    <citation type="journal article" date="2010" name="Genome Res.">
        <title>Population genomic sequencing of Coccidioides fungi reveals recent hybridization and transposon control.</title>
        <authorList>
            <person name="Neafsey D.E."/>
            <person name="Barker B.M."/>
            <person name="Sharpton T.J."/>
            <person name="Stajich J.E."/>
            <person name="Park D.J."/>
            <person name="Whiston E."/>
            <person name="Hung C.-Y."/>
            <person name="McMahan C."/>
            <person name="White J."/>
            <person name="Sykes S."/>
            <person name="Heiman D."/>
            <person name="Young S."/>
            <person name="Zeng Q."/>
            <person name="Abouelleil A."/>
            <person name="Aftuck L."/>
            <person name="Bessette D."/>
            <person name="Brown A."/>
            <person name="FitzGerald M."/>
            <person name="Lui A."/>
            <person name="Macdonald J.P."/>
            <person name="Priest M."/>
            <person name="Orbach M.J."/>
            <person name="Galgiani J.N."/>
            <person name="Kirkland T.N."/>
            <person name="Cole G.T."/>
            <person name="Birren B.W."/>
            <person name="Henn M.R."/>
            <person name="Taylor J.W."/>
            <person name="Rounsley S.D."/>
        </authorList>
    </citation>
    <scope>NUCLEOTIDE SEQUENCE [LARGE SCALE GENOMIC DNA]</scope>
    <source>
        <strain evidence="13">H538.4</strain>
    </source>
</reference>
<dbReference type="GO" id="GO:0022857">
    <property type="term" value="F:transmembrane transporter activity"/>
    <property type="evidence" value="ECO:0007669"/>
    <property type="project" value="TreeGrafter"/>
</dbReference>
<keyword evidence="9 10" id="KW-0472">Membrane</keyword>